<dbReference type="CDD" id="cd05398">
    <property type="entry name" value="NT_ClassII-CCAase"/>
    <property type="match status" value="1"/>
</dbReference>
<dbReference type="PANTHER" id="PTHR13734:SF5">
    <property type="entry name" value="CCA TRNA NUCLEOTIDYLTRANSFERASE, MITOCHONDRIAL"/>
    <property type="match status" value="1"/>
</dbReference>
<dbReference type="SUPFAM" id="SSF81891">
    <property type="entry name" value="Poly A polymerase C-terminal region-like"/>
    <property type="match status" value="1"/>
</dbReference>
<evidence type="ECO:0000256" key="4">
    <source>
        <dbReference type="RuleBase" id="RU003953"/>
    </source>
</evidence>
<dbReference type="GO" id="GO:0000166">
    <property type="term" value="F:nucleotide binding"/>
    <property type="evidence" value="ECO:0007669"/>
    <property type="project" value="UniProtKB-KW"/>
</dbReference>
<evidence type="ECO:0000259" key="6">
    <source>
        <dbReference type="Pfam" id="PF12627"/>
    </source>
</evidence>
<dbReference type="SUPFAM" id="SSF81301">
    <property type="entry name" value="Nucleotidyltransferase"/>
    <property type="match status" value="1"/>
</dbReference>
<dbReference type="InterPro" id="IPR032828">
    <property type="entry name" value="PolyA_RNA-bd"/>
</dbReference>
<evidence type="ECO:0000313" key="7">
    <source>
        <dbReference type="EMBL" id="HCK24888.1"/>
    </source>
</evidence>
<feature type="domain" description="Poly A polymerase head" evidence="5">
    <location>
        <begin position="32"/>
        <end position="160"/>
    </location>
</feature>
<comment type="similarity">
    <text evidence="4">Belongs to the tRNA nucleotidyltransferase/poly(A) polymerase family.</text>
</comment>
<feature type="domain" description="tRNA nucleotidyltransferase/poly(A) polymerase RNA and SrmB- binding" evidence="6">
    <location>
        <begin position="187"/>
        <end position="239"/>
    </location>
</feature>
<organism evidence="7 8">
    <name type="scientific">Bacteroides graminisolvens</name>
    <dbReference type="NCBI Taxonomy" id="477666"/>
    <lineage>
        <taxon>Bacteria</taxon>
        <taxon>Pseudomonadati</taxon>
        <taxon>Bacteroidota</taxon>
        <taxon>Bacteroidia</taxon>
        <taxon>Bacteroidales</taxon>
        <taxon>Bacteroidaceae</taxon>
        <taxon>Bacteroides</taxon>
    </lineage>
</organism>
<feature type="non-terminal residue" evidence="7">
    <location>
        <position position="241"/>
    </location>
</feature>
<dbReference type="Pfam" id="PF01743">
    <property type="entry name" value="PolyA_pol"/>
    <property type="match status" value="1"/>
</dbReference>
<gene>
    <name evidence="7" type="ORF">DHW31_08940</name>
</gene>
<accession>A0A3D2SH06</accession>
<keyword evidence="2" id="KW-0547">Nucleotide-binding</keyword>
<dbReference type="InterPro" id="IPR002646">
    <property type="entry name" value="PolA_pol_head_dom"/>
</dbReference>
<dbReference type="FunFam" id="3.30.460.10:FF:000033">
    <property type="entry name" value="Poly A polymerase head domain protein"/>
    <property type="match status" value="1"/>
</dbReference>
<evidence type="ECO:0000259" key="5">
    <source>
        <dbReference type="Pfam" id="PF01743"/>
    </source>
</evidence>
<keyword evidence="3 4" id="KW-0694">RNA-binding</keyword>
<dbReference type="Gene3D" id="1.10.3090.10">
    <property type="entry name" value="cca-adding enzyme, domain 2"/>
    <property type="match status" value="1"/>
</dbReference>
<name>A0A3D2SH06_9BACE</name>
<evidence type="ECO:0000313" key="8">
    <source>
        <dbReference type="Proteomes" id="UP000263098"/>
    </source>
</evidence>
<evidence type="ECO:0000256" key="1">
    <source>
        <dbReference type="ARBA" id="ARBA00022679"/>
    </source>
</evidence>
<dbReference type="InterPro" id="IPR043519">
    <property type="entry name" value="NT_sf"/>
</dbReference>
<proteinExistence type="inferred from homology"/>
<dbReference type="Proteomes" id="UP000263098">
    <property type="component" value="Unassembled WGS sequence"/>
</dbReference>
<protein>
    <submittedName>
        <fullName evidence="7">tRNA nucleotidyltransferase</fullName>
    </submittedName>
</protein>
<dbReference type="Pfam" id="PF12627">
    <property type="entry name" value="PolyA_pol_RNAbd"/>
    <property type="match status" value="1"/>
</dbReference>
<sequence length="241" mass="27353">MIELTNEELKAHFSDKIFGQISETADELGLECYAVGGYVRDIFLQRPSKDIDVVVVGSGIEMAEALGRRLGKGAYVSVFKNFGTAQLKYHQIEIEFVGARKESYQRDSRKPIVEDGTLEDDQNRRDFTINAMAVCLNKARFGELVDPFGGMADLKEKTIRTPLNPDITFSDDPLRMMRCIRFATQLNFYIDDETFESLCRNKDRIEIISKERIADELNKIILSPIPSKGFIDLERSGLLPL</sequence>
<comment type="caution">
    <text evidence="7">The sequence shown here is derived from an EMBL/GenBank/DDBJ whole genome shotgun (WGS) entry which is preliminary data.</text>
</comment>
<evidence type="ECO:0000256" key="2">
    <source>
        <dbReference type="ARBA" id="ARBA00022741"/>
    </source>
</evidence>
<evidence type="ECO:0000256" key="3">
    <source>
        <dbReference type="ARBA" id="ARBA00022884"/>
    </source>
</evidence>
<dbReference type="GO" id="GO:0001680">
    <property type="term" value="P:tRNA 3'-terminal CCA addition"/>
    <property type="evidence" value="ECO:0007669"/>
    <property type="project" value="TreeGrafter"/>
</dbReference>
<dbReference type="AlphaFoldDB" id="A0A3D2SH06"/>
<reference evidence="7 8" key="1">
    <citation type="journal article" date="2018" name="Nat. Biotechnol.">
        <title>A standardized bacterial taxonomy based on genome phylogeny substantially revises the tree of life.</title>
        <authorList>
            <person name="Parks D.H."/>
            <person name="Chuvochina M."/>
            <person name="Waite D.W."/>
            <person name="Rinke C."/>
            <person name="Skarshewski A."/>
            <person name="Chaumeil P.A."/>
            <person name="Hugenholtz P."/>
        </authorList>
    </citation>
    <scope>NUCLEOTIDE SEQUENCE [LARGE SCALE GENOMIC DNA]</scope>
    <source>
        <strain evidence="7">UBA9667</strain>
    </source>
</reference>
<dbReference type="Gene3D" id="3.30.460.10">
    <property type="entry name" value="Beta Polymerase, domain 2"/>
    <property type="match status" value="1"/>
</dbReference>
<dbReference type="PANTHER" id="PTHR13734">
    <property type="entry name" value="TRNA-NUCLEOTIDYLTRANSFERASE"/>
    <property type="match status" value="1"/>
</dbReference>
<dbReference type="GO" id="GO:0003723">
    <property type="term" value="F:RNA binding"/>
    <property type="evidence" value="ECO:0007669"/>
    <property type="project" value="UniProtKB-KW"/>
</dbReference>
<dbReference type="EMBL" id="DPVG01000329">
    <property type="protein sequence ID" value="HCK24888.1"/>
    <property type="molecule type" value="Genomic_DNA"/>
</dbReference>
<keyword evidence="1 4" id="KW-0808">Transferase</keyword>
<dbReference type="GO" id="GO:0016779">
    <property type="term" value="F:nucleotidyltransferase activity"/>
    <property type="evidence" value="ECO:0007669"/>
    <property type="project" value="InterPro"/>
</dbReference>